<dbReference type="AlphaFoldDB" id="A0A494WR60"/>
<accession>A0A494WR60</accession>
<dbReference type="InterPro" id="IPR017853">
    <property type="entry name" value="GH"/>
</dbReference>
<dbReference type="CDD" id="cd06414">
    <property type="entry name" value="GH25_LytC-like"/>
    <property type="match status" value="1"/>
</dbReference>
<dbReference type="Proteomes" id="UP000289664">
    <property type="component" value="Chromosome"/>
</dbReference>
<name>A0A494WR60_CLOS5</name>
<dbReference type="KEGG" id="csci:HDCHBGLK_03584"/>
<keyword evidence="3" id="KW-0326">Glycosidase</keyword>
<dbReference type="SUPFAM" id="SSF51445">
    <property type="entry name" value="(Trans)glycosidases"/>
    <property type="match status" value="1"/>
</dbReference>
<dbReference type="GO" id="GO:0003796">
    <property type="term" value="F:lysozyme activity"/>
    <property type="evidence" value="ECO:0007669"/>
    <property type="project" value="UniProtKB-EC"/>
</dbReference>
<dbReference type="PANTHER" id="PTHR34135:SF2">
    <property type="entry name" value="LYSOZYME"/>
    <property type="match status" value="1"/>
</dbReference>
<gene>
    <name evidence="3" type="primary">acm_2</name>
    <name evidence="3" type="ORF">HDCHBGLK_03584</name>
</gene>
<dbReference type="InterPro" id="IPR002053">
    <property type="entry name" value="Glyco_hydro_25"/>
</dbReference>
<keyword evidence="4" id="KW-1185">Reference proteome</keyword>
<dbReference type="GO" id="GO:0009253">
    <property type="term" value="P:peptidoglycan catabolic process"/>
    <property type="evidence" value="ECO:0007669"/>
    <property type="project" value="InterPro"/>
</dbReference>
<dbReference type="Pfam" id="PF01183">
    <property type="entry name" value="Glyco_hydro_25"/>
    <property type="match status" value="1"/>
</dbReference>
<evidence type="ECO:0000256" key="2">
    <source>
        <dbReference type="SAM" id="SignalP"/>
    </source>
</evidence>
<feature type="chain" id="PRO_5039195113" evidence="2">
    <location>
        <begin position="25"/>
        <end position="290"/>
    </location>
</feature>
<keyword evidence="3" id="KW-0378">Hydrolase</keyword>
<dbReference type="GO" id="GO:0016052">
    <property type="term" value="P:carbohydrate catabolic process"/>
    <property type="evidence" value="ECO:0007669"/>
    <property type="project" value="TreeGrafter"/>
</dbReference>
<sequence>MIKKRWIKTMFVLLAALLAAGCQNTDKKEEAKDQADGNKEVYQFVDVLGQQYEAELLEAVPKNTYDLKRIKKKDGYQHYTDEAGNILSKAGIDVSEYQPSVDWSKVKASGIDFAIIRVGFRGYGQEGRLVEDAMFKSHMEGALAAGLDVGVYFFSQAVDKEEAYEEAQFVLERIRPYAVTYPVVFDTEEIKNEEARTDHLKKEQFTANCVTFCDAVKEAGYETMIYANMKWMAFTLDLNELAGYKKWYADYEPLPQCPYEFSMWQYTEKGKVPGIEGNVDLNLCFENFGS</sequence>
<dbReference type="PANTHER" id="PTHR34135">
    <property type="entry name" value="LYSOZYME"/>
    <property type="match status" value="1"/>
</dbReference>
<evidence type="ECO:0000313" key="4">
    <source>
        <dbReference type="Proteomes" id="UP000289664"/>
    </source>
</evidence>
<protein>
    <submittedName>
        <fullName evidence="3">Lysozyme M1</fullName>
        <ecNumber evidence="3">3.2.1.17</ecNumber>
    </submittedName>
</protein>
<dbReference type="PROSITE" id="PS51904">
    <property type="entry name" value="GLYCOSYL_HYDROL_F25_2"/>
    <property type="match status" value="1"/>
</dbReference>
<dbReference type="EMBL" id="CP036170">
    <property type="protein sequence ID" value="QBF76167.1"/>
    <property type="molecule type" value="Genomic_DNA"/>
</dbReference>
<dbReference type="EC" id="3.2.1.17" evidence="3"/>
<feature type="signal peptide" evidence="2">
    <location>
        <begin position="1"/>
        <end position="24"/>
    </location>
</feature>
<proteinExistence type="inferred from homology"/>
<organism evidence="3 4">
    <name type="scientific">Clostridium scindens (strain ATCC 35704 / DSM 5676 / VPI 13733 / 19)</name>
    <dbReference type="NCBI Taxonomy" id="411468"/>
    <lineage>
        <taxon>Bacteria</taxon>
        <taxon>Bacillati</taxon>
        <taxon>Bacillota</taxon>
        <taxon>Clostridia</taxon>
        <taxon>Lachnospirales</taxon>
        <taxon>Lachnospiraceae</taxon>
    </lineage>
</organism>
<keyword evidence="2" id="KW-0732">Signal</keyword>
<dbReference type="PROSITE" id="PS51257">
    <property type="entry name" value="PROKAR_LIPOPROTEIN"/>
    <property type="match status" value="1"/>
</dbReference>
<evidence type="ECO:0000313" key="3">
    <source>
        <dbReference type="EMBL" id="QBF76167.1"/>
    </source>
</evidence>
<dbReference type="OrthoDB" id="9783374at2"/>
<comment type="similarity">
    <text evidence="1">Belongs to the glycosyl hydrolase 25 family.</text>
</comment>
<evidence type="ECO:0000256" key="1">
    <source>
        <dbReference type="ARBA" id="ARBA00010646"/>
    </source>
</evidence>
<dbReference type="Gene3D" id="3.20.20.80">
    <property type="entry name" value="Glycosidases"/>
    <property type="match status" value="1"/>
</dbReference>
<reference evidence="3 4" key="1">
    <citation type="journal article" date="2019" name="Appl. Environ. Microbiol.">
        <title>Clostridium scindens ATCC 35704: integration of nutritional requirements, the complete genome sequence, and global transcriptional responses to bile acids.</title>
        <authorList>
            <person name="Devendran S."/>
            <person name="Shrestha R."/>
            <person name="Alves J.M.P."/>
            <person name="Wolf P.G."/>
            <person name="Ly L."/>
            <person name="Hernandez A.G."/>
            <person name="Mendez-Garcia C."/>
            <person name="Inboden A."/>
            <person name="Wiley J."/>
            <person name="Paul O."/>
            <person name="Allen A."/>
            <person name="Springer E."/>
            <person name="Wright C.L."/>
            <person name="Fields C.J."/>
            <person name="Daniel S.L."/>
            <person name="Ridlon J.M."/>
        </authorList>
    </citation>
    <scope>NUCLEOTIDE SEQUENCE [LARGE SCALE GENOMIC DNA]</scope>
    <source>
        <strain evidence="3 4">ATCC 35704</strain>
    </source>
</reference>
<dbReference type="GO" id="GO:0016998">
    <property type="term" value="P:cell wall macromolecule catabolic process"/>
    <property type="evidence" value="ECO:0007669"/>
    <property type="project" value="InterPro"/>
</dbReference>